<evidence type="ECO:0000259" key="10">
    <source>
        <dbReference type="PROSITE" id="PS51158"/>
    </source>
</evidence>
<keyword evidence="3" id="KW-0723">Serine/threonine-protein kinase</keyword>
<reference evidence="11 12" key="1">
    <citation type="submission" date="2024-01" db="EMBL/GenBank/DDBJ databases">
        <authorList>
            <person name="Allen C."/>
            <person name="Tagirdzhanova G."/>
        </authorList>
    </citation>
    <scope>NUCLEOTIDE SEQUENCE [LARGE SCALE GENOMIC DNA]</scope>
</reference>
<dbReference type="PANTHER" id="PTHR47763">
    <property type="entry name" value="ALPHA-PROTEIN KINASE VWKA"/>
    <property type="match status" value="1"/>
</dbReference>
<keyword evidence="7" id="KW-0175">Coiled coil</keyword>
<gene>
    <name evidence="11" type="ORF">SEUCBS140593_008487</name>
</gene>
<evidence type="ECO:0000256" key="8">
    <source>
        <dbReference type="SAM" id="MobiDB-lite"/>
    </source>
</evidence>
<protein>
    <recommendedName>
        <fullName evidence="13">Mhck ef2 kinase domain family protein</fullName>
    </recommendedName>
</protein>
<evidence type="ECO:0000256" key="4">
    <source>
        <dbReference type="ARBA" id="ARBA00022679"/>
    </source>
</evidence>
<evidence type="ECO:0000256" key="1">
    <source>
        <dbReference type="ARBA" id="ARBA00004613"/>
    </source>
</evidence>
<keyword evidence="4" id="KW-0808">Transferase</keyword>
<dbReference type="Pfam" id="PF25106">
    <property type="entry name" value="VWA_4"/>
    <property type="match status" value="1"/>
</dbReference>
<dbReference type="InterPro" id="IPR004166">
    <property type="entry name" value="a-kinase_dom"/>
</dbReference>
<feature type="compositionally biased region" description="Basic and acidic residues" evidence="8">
    <location>
        <begin position="70"/>
        <end position="83"/>
    </location>
</feature>
<dbReference type="Gene3D" id="3.30.200.20">
    <property type="entry name" value="Phosphorylase Kinase, domain 1"/>
    <property type="match status" value="1"/>
</dbReference>
<dbReference type="Pfam" id="PF02816">
    <property type="entry name" value="Alpha_kinase"/>
    <property type="match status" value="1"/>
</dbReference>
<keyword evidence="12" id="KW-1185">Reference proteome</keyword>
<feature type="region of interest" description="Disordered" evidence="8">
    <location>
        <begin position="1"/>
        <end position="89"/>
    </location>
</feature>
<evidence type="ECO:0000256" key="5">
    <source>
        <dbReference type="ARBA" id="ARBA00022729"/>
    </source>
</evidence>
<keyword evidence="5" id="KW-0732">Signal</keyword>
<dbReference type="SUPFAM" id="SSF56112">
    <property type="entry name" value="Protein kinase-like (PK-like)"/>
    <property type="match status" value="1"/>
</dbReference>
<dbReference type="InterPro" id="IPR052969">
    <property type="entry name" value="Thr-specific_kinase-like"/>
</dbReference>
<dbReference type="SUPFAM" id="SSF53300">
    <property type="entry name" value="vWA-like"/>
    <property type="match status" value="1"/>
</dbReference>
<comment type="subcellular location">
    <subcellularLocation>
        <location evidence="1">Secreted</location>
    </subcellularLocation>
</comment>
<proteinExistence type="predicted"/>
<dbReference type="PANTHER" id="PTHR47763:SF4">
    <property type="entry name" value="ALPHA-PROTEIN KINASE VWKA"/>
    <property type="match status" value="1"/>
</dbReference>
<evidence type="ECO:0000313" key="11">
    <source>
        <dbReference type="EMBL" id="CAK7233095.1"/>
    </source>
</evidence>
<evidence type="ECO:0000256" key="3">
    <source>
        <dbReference type="ARBA" id="ARBA00022527"/>
    </source>
</evidence>
<dbReference type="Gene3D" id="3.20.200.10">
    <property type="entry name" value="MHCK/EF2 kinase"/>
    <property type="match status" value="1"/>
</dbReference>
<feature type="compositionally biased region" description="Polar residues" evidence="8">
    <location>
        <begin position="54"/>
        <end position="66"/>
    </location>
</feature>
<dbReference type="PROSITE" id="PS51158">
    <property type="entry name" value="ALPHA_KINASE"/>
    <property type="match status" value="1"/>
</dbReference>
<feature type="domain" description="Alpha-type protein kinase" evidence="10">
    <location>
        <begin position="626"/>
        <end position="856"/>
    </location>
</feature>
<dbReference type="InterPro" id="IPR011009">
    <property type="entry name" value="Kinase-like_dom_sf"/>
</dbReference>
<dbReference type="EMBL" id="CAWUHD010000118">
    <property type="protein sequence ID" value="CAK7233095.1"/>
    <property type="molecule type" value="Genomic_DNA"/>
</dbReference>
<feature type="domain" description="VWFA" evidence="9">
    <location>
        <begin position="226"/>
        <end position="298"/>
    </location>
</feature>
<organism evidence="11 12">
    <name type="scientific">Sporothrix eucalyptigena</name>
    <dbReference type="NCBI Taxonomy" id="1812306"/>
    <lineage>
        <taxon>Eukaryota</taxon>
        <taxon>Fungi</taxon>
        <taxon>Dikarya</taxon>
        <taxon>Ascomycota</taxon>
        <taxon>Pezizomycotina</taxon>
        <taxon>Sordariomycetes</taxon>
        <taxon>Sordariomycetidae</taxon>
        <taxon>Ophiostomatales</taxon>
        <taxon>Ophiostomataceae</taxon>
        <taxon>Sporothrix</taxon>
    </lineage>
</organism>
<dbReference type="InterPro" id="IPR002035">
    <property type="entry name" value="VWF_A"/>
</dbReference>
<dbReference type="InterPro" id="IPR056861">
    <property type="entry name" value="HMCN1-like_VWA"/>
</dbReference>
<keyword evidence="6" id="KW-0418">Kinase</keyword>
<dbReference type="CDD" id="cd00198">
    <property type="entry name" value="vWFA"/>
    <property type="match status" value="1"/>
</dbReference>
<dbReference type="CDD" id="cd04515">
    <property type="entry name" value="Alpha_kinase"/>
    <property type="match status" value="1"/>
</dbReference>
<evidence type="ECO:0000259" key="9">
    <source>
        <dbReference type="PROSITE" id="PS50234"/>
    </source>
</evidence>
<comment type="caution">
    <text evidence="11">The sequence shown here is derived from an EMBL/GenBank/DDBJ whole genome shotgun (WGS) entry which is preliminary data.</text>
</comment>
<dbReference type="InterPro" id="IPR036465">
    <property type="entry name" value="vWFA_dom_sf"/>
</dbReference>
<dbReference type="PROSITE" id="PS50234">
    <property type="entry name" value="VWFA"/>
    <property type="match status" value="1"/>
</dbReference>
<evidence type="ECO:0000256" key="6">
    <source>
        <dbReference type="ARBA" id="ARBA00022777"/>
    </source>
</evidence>
<dbReference type="Proteomes" id="UP001642482">
    <property type="component" value="Unassembled WGS sequence"/>
</dbReference>
<evidence type="ECO:0000256" key="7">
    <source>
        <dbReference type="SAM" id="Coils"/>
    </source>
</evidence>
<name>A0ABP0CM10_9PEZI</name>
<accession>A0ABP0CM10</accession>
<evidence type="ECO:0008006" key="13">
    <source>
        <dbReference type="Google" id="ProtNLM"/>
    </source>
</evidence>
<sequence>MSPPKSSTDEMSEKPPPPYEATPASRDNDPAALPPFTSPDSTLVAPRVPRQADDSNTGFGSYTMPSASKDYGDEKSMLKKRDEENEMPPGTHFCATSTRFDSLSAAPTAPPSAISSLSPAPLFPLIPQPDVPSANNRRSFFRSSVSNLRETLSAPRGSRTRLTAAERNANQMEQFARRLEVQNRMSPSAAEAEKRIRQLRNDAMVASNMAGPRIATGIFKASCSTDLLFLIDATGSMMSYIEAAKTQVKSIVNDINRAFFNEADVRVSVVAYRDHNDKKRIEFLDFTADVGEVFKFLDFLIATGGDDVAEDVLGGLDQALKASWKHQTRCIMHIADAPAHGKDLHDMGRYSDHYYEPCSEPHGLRYDGLVKQMVQQKINYIFFRVHNTTDRMVYMFLRVYGESTTNCKLHEENKLHIEARDWLNGQIIHNRAKMARATAREYLAKKIEDEGGLHFEEVQLGVSYSSLRHLVVNSVTESSSRTAVRLSAGLSSGGRASYQKSKLGHKSTKLNNLAEDEEVDVFQEAREWQTELDTRDNKADYWTPGSDSMDTLARKIDEEDEEEEAIKPAKSKSAERVYEFDTGEPQWNKPGWLDQAMHVRAFSPDVVDIAPPTSTKAGAGSSAAGVAESDGQSILDRMLLSDDNIRISTNELVIHRRTKPFAQGALRLASYARTQESTNPLVVKTFKADGKRLADLTEDMRMQALCKAFALEFNSLVASEEHSLDFIVVTCLQPITSSSESGDEDNKECMSLEPMLLNGRYVKYNNNCGSVNHDGGSEVSKAAQAFSHFTFERSKGELLVADLQGVGNVLTDPAIHTRDPSRFVLTDTNLGVDGFKLFFSSHKCDSVCKKLELLSKADMFIDDSFVFRTTWPAVNYHHTNVSDKNGSSSGGKFGSSKNAAANSSASDMMVCCSNKLCSKIVRVSTAKKTAPSYYWCDKCWPQLSSSTVKRVCATPDAYHEFEVSKFFFESQGQLMPRTCPDHGGVPSLPVVFEPKLKGLAFFKRRK</sequence>
<feature type="coiled-coil region" evidence="7">
    <location>
        <begin position="162"/>
        <end position="209"/>
    </location>
</feature>
<keyword evidence="2" id="KW-0964">Secreted</keyword>
<dbReference type="SMART" id="SM00811">
    <property type="entry name" value="Alpha_kinase"/>
    <property type="match status" value="1"/>
</dbReference>
<evidence type="ECO:0000256" key="2">
    <source>
        <dbReference type="ARBA" id="ARBA00022525"/>
    </source>
</evidence>
<dbReference type="Gene3D" id="3.40.50.410">
    <property type="entry name" value="von Willebrand factor, type A domain"/>
    <property type="match status" value="1"/>
</dbReference>
<evidence type="ECO:0000313" key="12">
    <source>
        <dbReference type="Proteomes" id="UP001642482"/>
    </source>
</evidence>